<dbReference type="RefSeq" id="WP_140851836.1">
    <property type="nucleotide sequence ID" value="NZ_RCZC01000007.1"/>
</dbReference>
<dbReference type="PANTHER" id="PTHR43591:SF99">
    <property type="entry name" value="OS06G0646000 PROTEIN"/>
    <property type="match status" value="1"/>
</dbReference>
<dbReference type="GO" id="GO:0008168">
    <property type="term" value="F:methyltransferase activity"/>
    <property type="evidence" value="ECO:0007669"/>
    <property type="project" value="UniProtKB-KW"/>
</dbReference>
<dbReference type="CDD" id="cd02440">
    <property type="entry name" value="AdoMet_MTases"/>
    <property type="match status" value="1"/>
</dbReference>
<evidence type="ECO:0000313" key="2">
    <source>
        <dbReference type="EMBL" id="TPG49410.1"/>
    </source>
</evidence>
<proteinExistence type="predicted"/>
<keyword evidence="3" id="KW-1185">Reference proteome</keyword>
<dbReference type="Gene3D" id="3.40.50.150">
    <property type="entry name" value="Vaccinia Virus protein VP39"/>
    <property type="match status" value="1"/>
</dbReference>
<dbReference type="AlphaFoldDB" id="A0A502FIV3"/>
<dbReference type="OrthoDB" id="5449367at2"/>
<sequence>MSGWNEGAVAQTHPLIAQPSHDELVEQLFIRDLKLHVMQTLEPAQKKLAGAIVAQTETSAAPSNDPVGDLRGKMEALDSFRTWLTVKRESQRQLWAAVGDSVERQADQLEALADLPTPLGSVTLDAAFDVPAYIDRGDIHLMPGGNAHDDGSILQGAVMDRGGAVYMLGRNGGMLNDLRGQTAMAHLLTVYPEIEPKRILDMGSGIGTSTVPAAIAFPDAEVHGADVGASMLRYAHARAEHLGARVLFSQQNVEKTNFPDGHFDVVFSCVVLHETSQAAMANILAESHRLLRPGGVAIHLEVPLIHNFGDLWEELSSELEAQFNNEPNWRGALSADYGALMEASGFTDVKVGYQSTAFQARSGPLVFKDTSDGVFRSWFVTSGRA</sequence>
<accession>A0A502FIV3</accession>
<dbReference type="SUPFAM" id="SSF53335">
    <property type="entry name" value="S-adenosyl-L-methionine-dependent methyltransferases"/>
    <property type="match status" value="1"/>
</dbReference>
<gene>
    <name evidence="2" type="ORF">EAH76_18900</name>
</gene>
<dbReference type="EMBL" id="RCZC01000007">
    <property type="protein sequence ID" value="TPG49410.1"/>
    <property type="molecule type" value="Genomic_DNA"/>
</dbReference>
<name>A0A502FIV3_9SPHN</name>
<dbReference type="GO" id="GO:0032259">
    <property type="term" value="P:methylation"/>
    <property type="evidence" value="ECO:0007669"/>
    <property type="project" value="UniProtKB-KW"/>
</dbReference>
<dbReference type="InterPro" id="IPR029063">
    <property type="entry name" value="SAM-dependent_MTases_sf"/>
</dbReference>
<dbReference type="Proteomes" id="UP000319931">
    <property type="component" value="Unassembled WGS sequence"/>
</dbReference>
<dbReference type="InterPro" id="IPR041698">
    <property type="entry name" value="Methyltransf_25"/>
</dbReference>
<feature type="domain" description="Methyltransferase" evidence="1">
    <location>
        <begin position="199"/>
        <end position="295"/>
    </location>
</feature>
<dbReference type="Pfam" id="PF13649">
    <property type="entry name" value="Methyltransf_25"/>
    <property type="match status" value="1"/>
</dbReference>
<comment type="caution">
    <text evidence="2">The sequence shown here is derived from an EMBL/GenBank/DDBJ whole genome shotgun (WGS) entry which is preliminary data.</text>
</comment>
<dbReference type="PANTHER" id="PTHR43591">
    <property type="entry name" value="METHYLTRANSFERASE"/>
    <property type="match status" value="1"/>
</dbReference>
<evidence type="ECO:0000259" key="1">
    <source>
        <dbReference type="Pfam" id="PF13649"/>
    </source>
</evidence>
<evidence type="ECO:0000313" key="3">
    <source>
        <dbReference type="Proteomes" id="UP000319931"/>
    </source>
</evidence>
<protein>
    <submittedName>
        <fullName evidence="2">Class I SAM-dependent methyltransferase</fullName>
    </submittedName>
</protein>
<organism evidence="2 3">
    <name type="scientific">Sphingomonas glacialis</name>
    <dbReference type="NCBI Taxonomy" id="658225"/>
    <lineage>
        <taxon>Bacteria</taxon>
        <taxon>Pseudomonadati</taxon>
        <taxon>Pseudomonadota</taxon>
        <taxon>Alphaproteobacteria</taxon>
        <taxon>Sphingomonadales</taxon>
        <taxon>Sphingomonadaceae</taxon>
        <taxon>Sphingomonas</taxon>
    </lineage>
</organism>
<keyword evidence="2" id="KW-0808">Transferase</keyword>
<keyword evidence="2" id="KW-0489">Methyltransferase</keyword>
<reference evidence="2 3" key="1">
    <citation type="journal article" date="2019" name="Environ. Microbiol.">
        <title>Species interactions and distinct microbial communities in high Arctic permafrost affected cryosols are associated with the CH4 and CO2 gas fluxes.</title>
        <authorList>
            <person name="Altshuler I."/>
            <person name="Hamel J."/>
            <person name="Turney S."/>
            <person name="Magnuson E."/>
            <person name="Levesque R."/>
            <person name="Greer C."/>
            <person name="Whyte L.G."/>
        </authorList>
    </citation>
    <scope>NUCLEOTIDE SEQUENCE [LARGE SCALE GENOMIC DNA]</scope>
    <source>
        <strain evidence="2 3">E6.1</strain>
    </source>
</reference>